<reference evidence="1 2" key="1">
    <citation type="submission" date="2023-09" db="EMBL/GenBank/DDBJ databases">
        <authorList>
            <person name="Golyshina O.V."/>
            <person name="Lunev E.A."/>
            <person name="Bargiela R."/>
            <person name="Gaines M.C."/>
            <person name="Daum B."/>
            <person name="Bale N.J."/>
            <person name="Koenen M."/>
            <person name="Sinninghe Damst J.S."/>
            <person name="Yakimov M."/>
            <person name="Golyshin P.N."/>
        </authorList>
    </citation>
    <scope>NUCLEOTIDE SEQUENCE [LARGE SCALE GENOMIC DNA]</scope>
    <source>
        <strain evidence="1 2">M1</strain>
    </source>
</reference>
<proteinExistence type="predicted"/>
<gene>
    <name evidence="1" type="ORF">OXIME_000167</name>
</gene>
<dbReference type="AlphaFoldDB" id="A0AAX4NF98"/>
<name>A0AAX4NF98_9ARCH</name>
<dbReference type="GeneID" id="95966891"/>
<keyword evidence="2" id="KW-1185">Reference proteome</keyword>
<protein>
    <submittedName>
        <fullName evidence="1">Uncharacterized protein</fullName>
    </submittedName>
</protein>
<evidence type="ECO:0000313" key="2">
    <source>
        <dbReference type="Proteomes" id="UP001451606"/>
    </source>
</evidence>
<dbReference type="KEGG" id="omr:OXIME_000167"/>
<dbReference type="Proteomes" id="UP001451606">
    <property type="component" value="Chromosome"/>
</dbReference>
<organism evidence="1 2">
    <name type="scientific">Oxyplasma meridianum</name>
    <dbReference type="NCBI Taxonomy" id="3073602"/>
    <lineage>
        <taxon>Archaea</taxon>
        <taxon>Methanobacteriati</taxon>
        <taxon>Thermoplasmatota</taxon>
        <taxon>Thermoplasmata</taxon>
        <taxon>Thermoplasmatales</taxon>
        <taxon>Thermoplasmataceae</taxon>
        <taxon>Oxyplasma</taxon>
    </lineage>
</organism>
<evidence type="ECO:0000313" key="1">
    <source>
        <dbReference type="EMBL" id="WYX99632.1"/>
    </source>
</evidence>
<dbReference type="EMBL" id="CP133772">
    <property type="protein sequence ID" value="WYX99632.1"/>
    <property type="molecule type" value="Genomic_DNA"/>
</dbReference>
<sequence length="95" mass="10968">MGPSIDAKKLRDYVAETNSYTLYEHDGLVELRFSPEFPEAMGHLPEGQSVEHIMLGKEENGRISFYRFITRSAFGETSSEMSDEDDPIMEWLKYI</sequence>
<dbReference type="RefSeq" id="WP_393971600.1">
    <property type="nucleotide sequence ID" value="NZ_CP133772.1"/>
</dbReference>
<accession>A0AAX4NF98</accession>